<proteinExistence type="predicted"/>
<sequence length="162" mass="18535">MQDTPPKTKAYSNTEALEYYLQIPLIDLWCPTNENISKVQFIADFIQPLTKSTSFGVLARIEVRPNVIHKALLLLQAIIRIRYLSIKLKHQGYDVVGRFGVYPSINLPVTLYELNTQAETYCNKFILPTFPPNLNGRLRMLIMKFAKCHPSTAGIVLIVRKK</sequence>
<gene>
    <name evidence="1" type="ORF">MNBD_GAMMA16-1976</name>
</gene>
<dbReference type="EMBL" id="UOFO01000125">
    <property type="protein sequence ID" value="VAW87501.1"/>
    <property type="molecule type" value="Genomic_DNA"/>
</dbReference>
<organism evidence="1">
    <name type="scientific">hydrothermal vent metagenome</name>
    <dbReference type="NCBI Taxonomy" id="652676"/>
    <lineage>
        <taxon>unclassified sequences</taxon>
        <taxon>metagenomes</taxon>
        <taxon>ecological metagenomes</taxon>
    </lineage>
</organism>
<accession>A0A3B0Z7I6</accession>
<evidence type="ECO:0000313" key="1">
    <source>
        <dbReference type="EMBL" id="VAW87501.1"/>
    </source>
</evidence>
<reference evidence="1" key="1">
    <citation type="submission" date="2018-06" db="EMBL/GenBank/DDBJ databases">
        <authorList>
            <person name="Zhirakovskaya E."/>
        </authorList>
    </citation>
    <scope>NUCLEOTIDE SEQUENCE</scope>
</reference>
<name>A0A3B0Z7I6_9ZZZZ</name>
<protein>
    <submittedName>
        <fullName evidence="1">Uncharacterized protein</fullName>
    </submittedName>
</protein>
<dbReference type="AlphaFoldDB" id="A0A3B0Z7I6"/>